<dbReference type="Proteomes" id="UP001057402">
    <property type="component" value="Chromosome 9"/>
</dbReference>
<gene>
    <name evidence="1" type="ORF">MLD38_030416</name>
</gene>
<dbReference type="EMBL" id="CM042888">
    <property type="protein sequence ID" value="KAI4324977.1"/>
    <property type="molecule type" value="Genomic_DNA"/>
</dbReference>
<evidence type="ECO:0000313" key="1">
    <source>
        <dbReference type="EMBL" id="KAI4324977.1"/>
    </source>
</evidence>
<comment type="caution">
    <text evidence="1">The sequence shown here is derived from an EMBL/GenBank/DDBJ whole genome shotgun (WGS) entry which is preliminary data.</text>
</comment>
<sequence>MLMAALFLLAAILGHVSADLAGDKQALLDFIAAVPHSRLLNWNNNSAVCQSWRGVTCSDDGSAVIALRLPGIGLSGTILPNTLGRLSGIQVLSLRMNSLSGPFPSDLFNLGNLTGLYLQFNNLSGMLPQDFSPWSNLTALDLSNNGFNGSIPSTISNLTHLVSLNLANNSLSGEIPELNIPSLQQLNLANNNLTGKVPQSLLRFPNSAFQGNNVSTEVPPPPAAPMEPPQSSEPTVAPPSEKSSGLSEPAVLGIVLGGCVLGFIVAALLMVVCLAKPEESPETGKKTEKKEGSMKKKPAAADDQEKDNKITFFAGGSYAFNLEDLLRASAEVLGKGTFGTTYKAALEDGTIVVVKRLKDIHVPRREFEQQMEVVGRMKHENVAPLRAYYCSKDEKLLICDYYSRGSLSSNMHDKDERRAPLDWESRLQIGIGVARGVAYIHMQNGGRFYHGNLKASNVLLDARGLALVSDSGLPTMINPISPKSTRAMGYRAPEVTDTRKATQGSDVYSFGVLLLELLTGKSPLQSTGGGETIHLVRWVQSVVREEWTAEVFDTQLLRYPNIEEEMVEMLRIGMACVDRVPERRPKISEVVKMMEEIRRGGSNSNRLSSEMRSEGSTSPVTVRAGEVGSSSPSQTQVNSAALQAQADLALQAQVNLAAVQSQVDSELQTTNSQTQEDSVVTQSQQDSPTQAIEKPAVEKSQADAALQTQVNSAAPQAKPNPVAVQSQADLALQTQVNSAAMQSQVDSSATQQHANANSSAS</sequence>
<accession>A0ACB9MN44</accession>
<keyword evidence="2" id="KW-1185">Reference proteome</keyword>
<name>A0ACB9MN44_9MYRT</name>
<protein>
    <submittedName>
        <fullName evidence="1">Uncharacterized protein</fullName>
    </submittedName>
</protein>
<organism evidence="1 2">
    <name type="scientific">Melastoma candidum</name>
    <dbReference type="NCBI Taxonomy" id="119954"/>
    <lineage>
        <taxon>Eukaryota</taxon>
        <taxon>Viridiplantae</taxon>
        <taxon>Streptophyta</taxon>
        <taxon>Embryophyta</taxon>
        <taxon>Tracheophyta</taxon>
        <taxon>Spermatophyta</taxon>
        <taxon>Magnoliopsida</taxon>
        <taxon>eudicotyledons</taxon>
        <taxon>Gunneridae</taxon>
        <taxon>Pentapetalae</taxon>
        <taxon>rosids</taxon>
        <taxon>malvids</taxon>
        <taxon>Myrtales</taxon>
        <taxon>Melastomataceae</taxon>
        <taxon>Melastomatoideae</taxon>
        <taxon>Melastomateae</taxon>
        <taxon>Melastoma</taxon>
    </lineage>
</organism>
<proteinExistence type="predicted"/>
<reference evidence="2" key="1">
    <citation type="journal article" date="2023" name="Front. Plant Sci.">
        <title>Chromosomal-level genome assembly of Melastoma candidum provides insights into trichome evolution.</title>
        <authorList>
            <person name="Zhong Y."/>
            <person name="Wu W."/>
            <person name="Sun C."/>
            <person name="Zou P."/>
            <person name="Liu Y."/>
            <person name="Dai S."/>
            <person name="Zhou R."/>
        </authorList>
    </citation>
    <scope>NUCLEOTIDE SEQUENCE [LARGE SCALE GENOMIC DNA]</scope>
</reference>
<evidence type="ECO:0000313" key="2">
    <source>
        <dbReference type="Proteomes" id="UP001057402"/>
    </source>
</evidence>